<comment type="caution">
    <text evidence="6">The sequence shown here is derived from an EMBL/GenBank/DDBJ whole genome shotgun (WGS) entry which is preliminary data.</text>
</comment>
<name>A0A3E2XK70_9FIRM</name>
<evidence type="ECO:0000259" key="5">
    <source>
        <dbReference type="PROSITE" id="PS50072"/>
    </source>
</evidence>
<sequence>MNLHPIATLHMANGSKIVVELLPEAAPNTVNSFVYAASRGFMDHHAIQRIVPGNWVDVTYQAFGHKKCQYLIPNEFELHPEIEPLDSHPGCVCMGGYGEDGLASCEFFFPLRDCPDHKGVYPVFGKVIEGMDEIWRLEKVKTRPVDFPIPGVEVNEPVEPEVIEKVVLDLKGKDYPEPVRMKEQHLPPCWI</sequence>
<dbReference type="GO" id="GO:0003755">
    <property type="term" value="F:peptidyl-prolyl cis-trans isomerase activity"/>
    <property type="evidence" value="ECO:0007669"/>
    <property type="project" value="UniProtKB-KW"/>
</dbReference>
<protein>
    <recommendedName>
        <fullName evidence="2">peptidylprolyl isomerase</fullName>
        <ecNumber evidence="2">5.2.1.8</ecNumber>
    </recommendedName>
</protein>
<dbReference type="InterPro" id="IPR002130">
    <property type="entry name" value="Cyclophilin-type_PPIase_dom"/>
</dbReference>
<keyword evidence="4 6" id="KW-0413">Isomerase</keyword>
<evidence type="ECO:0000313" key="7">
    <source>
        <dbReference type="Proteomes" id="UP000261231"/>
    </source>
</evidence>
<dbReference type="PANTHER" id="PTHR45625:SF4">
    <property type="entry name" value="PEPTIDYLPROLYL ISOMERASE DOMAIN AND WD REPEAT-CONTAINING PROTEIN 1"/>
    <property type="match status" value="1"/>
</dbReference>
<evidence type="ECO:0000256" key="2">
    <source>
        <dbReference type="ARBA" id="ARBA00013194"/>
    </source>
</evidence>
<dbReference type="OrthoDB" id="9807797at2"/>
<evidence type="ECO:0000313" key="6">
    <source>
        <dbReference type="EMBL" id="RGC45500.1"/>
    </source>
</evidence>
<keyword evidence="7" id="KW-1185">Reference proteome</keyword>
<dbReference type="Proteomes" id="UP000261231">
    <property type="component" value="Unassembled WGS sequence"/>
</dbReference>
<dbReference type="EMBL" id="QVFD01000011">
    <property type="protein sequence ID" value="RGC45500.1"/>
    <property type="molecule type" value="Genomic_DNA"/>
</dbReference>
<dbReference type="Gene3D" id="2.40.100.10">
    <property type="entry name" value="Cyclophilin-like"/>
    <property type="match status" value="1"/>
</dbReference>
<keyword evidence="3" id="KW-0697">Rotamase</keyword>
<feature type="domain" description="PPIase cyclophilin-type" evidence="5">
    <location>
        <begin position="15"/>
        <end position="168"/>
    </location>
</feature>
<dbReference type="PANTHER" id="PTHR45625">
    <property type="entry name" value="PEPTIDYL-PROLYL CIS-TRANS ISOMERASE-RELATED"/>
    <property type="match status" value="1"/>
</dbReference>
<reference evidence="6 7" key="1">
    <citation type="submission" date="2018-08" db="EMBL/GenBank/DDBJ databases">
        <title>A genome reference for cultivated species of the human gut microbiota.</title>
        <authorList>
            <person name="Zou Y."/>
            <person name="Xue W."/>
            <person name="Luo G."/>
        </authorList>
    </citation>
    <scope>NUCLEOTIDE SEQUENCE [LARGE SCALE GENOMIC DNA]</scope>
    <source>
        <strain evidence="6 7">AM28-39</strain>
    </source>
</reference>
<dbReference type="AlphaFoldDB" id="A0A3E2XK70"/>
<dbReference type="InterPro" id="IPR044666">
    <property type="entry name" value="Cyclophilin_A-like"/>
</dbReference>
<evidence type="ECO:0000256" key="3">
    <source>
        <dbReference type="ARBA" id="ARBA00023110"/>
    </source>
</evidence>
<dbReference type="PROSITE" id="PS50072">
    <property type="entry name" value="CSA_PPIASE_2"/>
    <property type="match status" value="1"/>
</dbReference>
<dbReference type="Pfam" id="PF00160">
    <property type="entry name" value="Pro_isomerase"/>
    <property type="match status" value="1"/>
</dbReference>
<dbReference type="SUPFAM" id="SSF50891">
    <property type="entry name" value="Cyclophilin-like"/>
    <property type="match status" value="1"/>
</dbReference>
<dbReference type="InterPro" id="IPR029000">
    <property type="entry name" value="Cyclophilin-like_dom_sf"/>
</dbReference>
<evidence type="ECO:0000256" key="4">
    <source>
        <dbReference type="ARBA" id="ARBA00023235"/>
    </source>
</evidence>
<accession>A0A3E2XK70</accession>
<dbReference type="EC" id="5.2.1.8" evidence="2"/>
<evidence type="ECO:0000256" key="1">
    <source>
        <dbReference type="ARBA" id="ARBA00002388"/>
    </source>
</evidence>
<comment type="function">
    <text evidence="1">PPIases accelerate the folding of proteins. It catalyzes the cis-trans isomerization of proline imidic peptide bonds in oligopeptides.</text>
</comment>
<dbReference type="RefSeq" id="WP_117540795.1">
    <property type="nucleotide sequence ID" value="NZ_QVFD01000011.1"/>
</dbReference>
<organism evidence="6 7">
    <name type="scientific">Coprococcus catus</name>
    <dbReference type="NCBI Taxonomy" id="116085"/>
    <lineage>
        <taxon>Bacteria</taxon>
        <taxon>Bacillati</taxon>
        <taxon>Bacillota</taxon>
        <taxon>Clostridia</taxon>
        <taxon>Lachnospirales</taxon>
        <taxon>Lachnospiraceae</taxon>
        <taxon>Coprococcus</taxon>
    </lineage>
</organism>
<proteinExistence type="predicted"/>
<gene>
    <name evidence="6" type="ORF">DW747_11220</name>
</gene>